<comment type="caution">
    <text evidence="1">The sequence shown here is derived from an EMBL/GenBank/DDBJ whole genome shotgun (WGS) entry which is preliminary data.</text>
</comment>
<protein>
    <submittedName>
        <fullName evidence="1">NAD(P)-dependent oxidoreductase</fullName>
    </submittedName>
</protein>
<organism evidence="1 2">
    <name type="scientific">Kibdelosporangium aridum</name>
    <dbReference type="NCBI Taxonomy" id="2030"/>
    <lineage>
        <taxon>Bacteria</taxon>
        <taxon>Bacillati</taxon>
        <taxon>Actinomycetota</taxon>
        <taxon>Actinomycetes</taxon>
        <taxon>Pseudonocardiales</taxon>
        <taxon>Pseudonocardiaceae</taxon>
        <taxon>Kibdelosporangium</taxon>
    </lineage>
</organism>
<name>A0A428ZNR8_KIBAR</name>
<proteinExistence type="predicted"/>
<dbReference type="AlphaFoldDB" id="A0A428ZNR8"/>
<evidence type="ECO:0000313" key="1">
    <source>
        <dbReference type="EMBL" id="RSM89675.1"/>
    </source>
</evidence>
<reference evidence="1 2" key="1">
    <citation type="submission" date="2018-05" db="EMBL/GenBank/DDBJ databases">
        <title>Evolution of GPA BGCs.</title>
        <authorList>
            <person name="Waglechner N."/>
            <person name="Wright G.D."/>
        </authorList>
    </citation>
    <scope>NUCLEOTIDE SEQUENCE [LARGE SCALE GENOMIC DNA]</scope>
    <source>
        <strain evidence="1 2">A82846</strain>
    </source>
</reference>
<accession>A0A428ZNR8</accession>
<dbReference type="Gene3D" id="3.40.50.720">
    <property type="entry name" value="NAD(P)-binding Rossmann-like Domain"/>
    <property type="match status" value="1"/>
</dbReference>
<dbReference type="Proteomes" id="UP000287547">
    <property type="component" value="Unassembled WGS sequence"/>
</dbReference>
<dbReference type="InterPro" id="IPR036291">
    <property type="entry name" value="NAD(P)-bd_dom_sf"/>
</dbReference>
<gene>
    <name evidence="1" type="ORF">DMH04_06810</name>
</gene>
<evidence type="ECO:0000313" key="2">
    <source>
        <dbReference type="Proteomes" id="UP000287547"/>
    </source>
</evidence>
<sequence>MIGANPRAKAIANALDPVVGQADLVVVCAEDYSAVPDVPAGPDIVNLTSGTTEEAIEAAKRFPGRYLDGALMAHPEHVGRAETVLVYSGSPEVFARHEKPLPGLVRPRTSGRIQRRHRSTTRRC</sequence>
<dbReference type="SUPFAM" id="SSF51735">
    <property type="entry name" value="NAD(P)-binding Rossmann-fold domains"/>
    <property type="match status" value="1"/>
</dbReference>
<dbReference type="EMBL" id="QHKI01000003">
    <property type="protein sequence ID" value="RSM89675.1"/>
    <property type="molecule type" value="Genomic_DNA"/>
</dbReference>